<protein>
    <submittedName>
        <fullName evidence="1">Uncharacterized protein YdeI (YjbR/CyaY-like superfamily)</fullName>
    </submittedName>
</protein>
<gene>
    <name evidence="1" type="ORF">HD597_011116</name>
</gene>
<proteinExistence type="predicted"/>
<dbReference type="RefSeq" id="WP_253756237.1">
    <property type="nucleotide sequence ID" value="NZ_BAABKA010000104.1"/>
</dbReference>
<dbReference type="Proteomes" id="UP001139648">
    <property type="component" value="Unassembled WGS sequence"/>
</dbReference>
<dbReference type="AlphaFoldDB" id="A0A9X2GYF8"/>
<keyword evidence="2" id="KW-1185">Reference proteome</keyword>
<dbReference type="EMBL" id="JAMZEB010000002">
    <property type="protein sequence ID" value="MCP2364096.1"/>
    <property type="molecule type" value="Genomic_DNA"/>
</dbReference>
<organism evidence="1 2">
    <name type="scientific">Nonomuraea thailandensis</name>
    <dbReference type="NCBI Taxonomy" id="1188745"/>
    <lineage>
        <taxon>Bacteria</taxon>
        <taxon>Bacillati</taxon>
        <taxon>Actinomycetota</taxon>
        <taxon>Actinomycetes</taxon>
        <taxon>Streptosporangiales</taxon>
        <taxon>Streptosporangiaceae</taxon>
        <taxon>Nonomuraea</taxon>
    </lineage>
</organism>
<reference evidence="1" key="1">
    <citation type="submission" date="2022-06" db="EMBL/GenBank/DDBJ databases">
        <title>Sequencing the genomes of 1000 actinobacteria strains.</title>
        <authorList>
            <person name="Klenk H.-P."/>
        </authorList>
    </citation>
    <scope>NUCLEOTIDE SEQUENCE</scope>
    <source>
        <strain evidence="1">DSM 46694</strain>
    </source>
</reference>
<comment type="caution">
    <text evidence="1">The sequence shown here is derived from an EMBL/GenBank/DDBJ whole genome shotgun (WGS) entry which is preliminary data.</text>
</comment>
<evidence type="ECO:0000313" key="2">
    <source>
        <dbReference type="Proteomes" id="UP001139648"/>
    </source>
</evidence>
<sequence>MTIFPDAAAWRSWLSEHHDTETEAWVVLAKKGTTRPTSLTYEQALEEALCHGWIDGLTRARDATTYLQRYTPRRPRSNWSARNLARVERLREQGRMRPAGLAAAERR</sequence>
<evidence type="ECO:0000313" key="1">
    <source>
        <dbReference type="EMBL" id="MCP2364096.1"/>
    </source>
</evidence>
<name>A0A9X2GYF8_9ACTN</name>
<accession>A0A9X2GYF8</accession>